<reference evidence="13" key="3">
    <citation type="submission" date="2025-09" db="UniProtKB">
        <authorList>
            <consortium name="Ensembl"/>
        </authorList>
    </citation>
    <scope>IDENTIFICATION</scope>
</reference>
<dbReference type="EMBL" id="AYCK01006502">
    <property type="status" value="NOT_ANNOTATED_CDS"/>
    <property type="molecule type" value="Genomic_DNA"/>
</dbReference>
<keyword evidence="7" id="KW-0010">Activator</keyword>
<feature type="compositionally biased region" description="Polar residues" evidence="11">
    <location>
        <begin position="420"/>
        <end position="430"/>
    </location>
</feature>
<feature type="compositionally biased region" description="Polar residues" evidence="11">
    <location>
        <begin position="119"/>
        <end position="133"/>
    </location>
</feature>
<feature type="compositionally biased region" description="Low complexity" evidence="11">
    <location>
        <begin position="481"/>
        <end position="500"/>
    </location>
</feature>
<evidence type="ECO:0000256" key="10">
    <source>
        <dbReference type="ARBA" id="ARBA00040216"/>
    </source>
</evidence>
<feature type="compositionally biased region" description="Basic and acidic residues" evidence="11">
    <location>
        <begin position="134"/>
        <end position="146"/>
    </location>
</feature>
<evidence type="ECO:0000256" key="5">
    <source>
        <dbReference type="ARBA" id="ARBA00022833"/>
    </source>
</evidence>
<evidence type="ECO:0000313" key="13">
    <source>
        <dbReference type="Ensembl" id="ENSPFOP00000004401.1"/>
    </source>
</evidence>
<dbReference type="GO" id="GO:1990841">
    <property type="term" value="F:promoter-specific chromatin binding"/>
    <property type="evidence" value="ECO:0007669"/>
    <property type="project" value="TreeGrafter"/>
</dbReference>
<dbReference type="GO" id="GO:0001228">
    <property type="term" value="F:DNA-binding transcription activator activity, RNA polymerase II-specific"/>
    <property type="evidence" value="ECO:0007669"/>
    <property type="project" value="TreeGrafter"/>
</dbReference>
<organism evidence="13 14">
    <name type="scientific">Poecilia formosa</name>
    <name type="common">Amazon molly</name>
    <name type="synonym">Limia formosa</name>
    <dbReference type="NCBI Taxonomy" id="48698"/>
    <lineage>
        <taxon>Eukaryota</taxon>
        <taxon>Metazoa</taxon>
        <taxon>Chordata</taxon>
        <taxon>Craniata</taxon>
        <taxon>Vertebrata</taxon>
        <taxon>Euteleostomi</taxon>
        <taxon>Actinopterygii</taxon>
        <taxon>Neopterygii</taxon>
        <taxon>Teleostei</taxon>
        <taxon>Neoteleostei</taxon>
        <taxon>Acanthomorphata</taxon>
        <taxon>Ovalentaria</taxon>
        <taxon>Atherinomorphae</taxon>
        <taxon>Cyprinodontiformes</taxon>
        <taxon>Poeciliidae</taxon>
        <taxon>Poeciliinae</taxon>
        <taxon>Poecilia</taxon>
    </lineage>
</organism>
<evidence type="ECO:0000256" key="4">
    <source>
        <dbReference type="ARBA" id="ARBA00022782"/>
    </source>
</evidence>
<dbReference type="GeneID" id="103140915"/>
<evidence type="ECO:0000256" key="9">
    <source>
        <dbReference type="ARBA" id="ARBA00023242"/>
    </source>
</evidence>
<dbReference type="RefSeq" id="XP_007556342.1">
    <property type="nucleotide sequence ID" value="XM_007556280.2"/>
</dbReference>
<evidence type="ECO:0000256" key="7">
    <source>
        <dbReference type="ARBA" id="ARBA00023159"/>
    </source>
</evidence>
<keyword evidence="14" id="KW-1185">Reference proteome</keyword>
<dbReference type="InterPro" id="IPR039064">
    <property type="entry name" value="ZNF750_Znf"/>
</dbReference>
<dbReference type="Pfam" id="PF15269">
    <property type="entry name" value="zf-C2H2_7"/>
    <property type="match status" value="1"/>
</dbReference>
<dbReference type="GO" id="GO:0008270">
    <property type="term" value="F:zinc ion binding"/>
    <property type="evidence" value="ECO:0007669"/>
    <property type="project" value="UniProtKB-KW"/>
</dbReference>
<dbReference type="AlphaFoldDB" id="A0A087XF48"/>
<keyword evidence="6" id="KW-0805">Transcription regulation</keyword>
<evidence type="ECO:0000259" key="12">
    <source>
        <dbReference type="Pfam" id="PF15269"/>
    </source>
</evidence>
<feature type="region of interest" description="Disordered" evidence="11">
    <location>
        <begin position="540"/>
        <end position="600"/>
    </location>
</feature>
<dbReference type="KEGG" id="pfor:103140915"/>
<keyword evidence="3" id="KW-0863">Zinc-finger</keyword>
<dbReference type="OMA" id="PSAYDHY"/>
<evidence type="ECO:0000256" key="3">
    <source>
        <dbReference type="ARBA" id="ARBA00022771"/>
    </source>
</evidence>
<evidence type="ECO:0000256" key="11">
    <source>
        <dbReference type="SAM" id="MobiDB-lite"/>
    </source>
</evidence>
<dbReference type="CTD" id="79755"/>
<evidence type="ECO:0000256" key="8">
    <source>
        <dbReference type="ARBA" id="ARBA00023163"/>
    </source>
</evidence>
<dbReference type="GO" id="GO:0030154">
    <property type="term" value="P:cell differentiation"/>
    <property type="evidence" value="ECO:0007669"/>
    <property type="project" value="UniProtKB-KW"/>
</dbReference>
<feature type="compositionally biased region" description="Basic and acidic residues" evidence="11">
    <location>
        <begin position="445"/>
        <end position="463"/>
    </location>
</feature>
<comment type="subcellular location">
    <subcellularLocation>
        <location evidence="1">Nucleus</location>
    </subcellularLocation>
</comment>
<proteinExistence type="predicted"/>
<protein>
    <recommendedName>
        <fullName evidence="10">Zinc finger protein 750</fullName>
    </recommendedName>
</protein>
<name>A0A087XF48_POEFO</name>
<dbReference type="eggNOG" id="ENOG502QU7X">
    <property type="taxonomic scope" value="Eukaryota"/>
</dbReference>
<dbReference type="Ensembl" id="ENSPFOT00000004409.1">
    <property type="protein sequence ID" value="ENSPFOP00000004401.1"/>
    <property type="gene ID" value="ENSPFOG00000004551.1"/>
</dbReference>
<sequence>METDQERKPKRPHYIPRPPGKPFKYQCFQCPFTCNEKSHLFNHMKYNLCQNSISLVSQKNGQAPRQLKAVAKAVSVKPKDCTNVIPAVQSLSSEKQGVEEKKDESRDDIEELDVGCDSPVSNANLSVAKPNTLTDRELAESDEAKALPRPSAFSPVTPNRDGAEALVATVQRREDSPTSNISHPSSPWARTLPFKSFTPLMVPEYPPYLMPERPLYPPYYLSRHIPVNDPNVPSFQPEFIDTQRSLVQPPIAPPHGTPFPPYPYRYCHTLHPGPPLPYTLYRPHDLSIPITGHRYFSLDDYGQGFGQKDYDLYMYSHSSHNSSHSSAQGESHQSGDKTTRLSPKEGCSALGSPDRPNQANIVLRESEASQCTTSGESETSLQLGHGSKVVELVTKDSRQEESAETLLQLGSHRLDGGSNGNSLQVSLSDKNNQEESDNVAPLNLSKRDQNHEEKSQQRTKGCDSDNVNGTELPLNLSLRASHSSPTYSSAPSPSEDLPPTLDEDLDEEPCDQRQTAALALCQLATASSVASSGDFHIKVQPCEDSMDSTTPDSLKNTKSTKRAKESGLKRRNNSQSESKSQKLSKKTKTTGPTLRRRTRS</sequence>
<dbReference type="GeneTree" id="ENSGT00530000063870"/>
<dbReference type="PANTHER" id="PTHR14678">
    <property type="entry name" value="PROLINE-RICH PROTEIN 35-RELATED"/>
    <property type="match status" value="1"/>
</dbReference>
<dbReference type="GO" id="GO:0008544">
    <property type="term" value="P:epidermis development"/>
    <property type="evidence" value="ECO:0007669"/>
    <property type="project" value="TreeGrafter"/>
</dbReference>
<evidence type="ECO:0000313" key="14">
    <source>
        <dbReference type="Proteomes" id="UP000028760"/>
    </source>
</evidence>
<keyword evidence="5" id="KW-0862">Zinc</keyword>
<dbReference type="GO" id="GO:0005634">
    <property type="term" value="C:nucleus"/>
    <property type="evidence" value="ECO:0007669"/>
    <property type="project" value="UniProtKB-SubCell"/>
</dbReference>
<feature type="compositionally biased region" description="Basic residues" evidence="11">
    <location>
        <begin position="582"/>
        <end position="600"/>
    </location>
</feature>
<reference evidence="13" key="2">
    <citation type="submission" date="2025-08" db="UniProtKB">
        <authorList>
            <consortium name="Ensembl"/>
        </authorList>
    </citation>
    <scope>IDENTIFICATION</scope>
</reference>
<feature type="region of interest" description="Disordered" evidence="11">
    <location>
        <begin position="92"/>
        <end position="161"/>
    </location>
</feature>
<evidence type="ECO:0000256" key="6">
    <source>
        <dbReference type="ARBA" id="ARBA00023015"/>
    </source>
</evidence>
<feature type="compositionally biased region" description="Polar residues" evidence="11">
    <location>
        <begin position="547"/>
        <end position="557"/>
    </location>
</feature>
<dbReference type="Proteomes" id="UP000028760">
    <property type="component" value="Unassembled WGS sequence"/>
</dbReference>
<dbReference type="OrthoDB" id="8933073at2759"/>
<keyword evidence="4" id="KW-0221">Differentiation</keyword>
<feature type="compositionally biased region" description="Basic and acidic residues" evidence="11">
    <location>
        <begin position="96"/>
        <end position="105"/>
    </location>
</feature>
<dbReference type="GO" id="GO:0000978">
    <property type="term" value="F:RNA polymerase II cis-regulatory region sequence-specific DNA binding"/>
    <property type="evidence" value="ECO:0007669"/>
    <property type="project" value="TreeGrafter"/>
</dbReference>
<feature type="region of interest" description="Disordered" evidence="11">
    <location>
        <begin position="410"/>
        <end position="509"/>
    </location>
</feature>
<feature type="region of interest" description="Disordered" evidence="11">
    <location>
        <begin position="318"/>
        <end position="358"/>
    </location>
</feature>
<reference evidence="14" key="1">
    <citation type="submission" date="2013-10" db="EMBL/GenBank/DDBJ databases">
        <authorList>
            <person name="Schartl M."/>
            <person name="Warren W."/>
        </authorList>
    </citation>
    <scope>NUCLEOTIDE SEQUENCE [LARGE SCALE GENOMIC DNA]</scope>
    <source>
        <strain evidence="14">female</strain>
    </source>
</reference>
<dbReference type="STRING" id="48698.ENSPFOP00000004401"/>
<evidence type="ECO:0000256" key="1">
    <source>
        <dbReference type="ARBA" id="ARBA00004123"/>
    </source>
</evidence>
<keyword evidence="9" id="KW-0539">Nucleus</keyword>
<dbReference type="InterPro" id="IPR039363">
    <property type="entry name" value="ZNF750"/>
</dbReference>
<keyword evidence="2" id="KW-0479">Metal-binding</keyword>
<feature type="compositionally biased region" description="Low complexity" evidence="11">
    <location>
        <begin position="318"/>
        <end position="332"/>
    </location>
</feature>
<evidence type="ECO:0000256" key="2">
    <source>
        <dbReference type="ARBA" id="ARBA00022723"/>
    </source>
</evidence>
<keyword evidence="8" id="KW-0804">Transcription</keyword>
<accession>A0A087XF48</accession>
<dbReference type="PANTHER" id="PTHR14678:SF1">
    <property type="entry name" value="ZINC FINGER PROTEIN 750"/>
    <property type="match status" value="1"/>
</dbReference>
<feature type="compositionally biased region" description="Basic and acidic residues" evidence="11">
    <location>
        <begin position="333"/>
        <end position="343"/>
    </location>
</feature>
<feature type="domain" description="Zinc finger protein 750-like zinc finger" evidence="12">
    <location>
        <begin position="5"/>
        <end position="58"/>
    </location>
</feature>